<reference evidence="1 2" key="1">
    <citation type="submission" date="2020-05" db="EMBL/GenBank/DDBJ databases">
        <title>Draft genome sequence of Desulfovibrio psychrotolerans JS1T.</title>
        <authorList>
            <person name="Ueno A."/>
            <person name="Tamazawa S."/>
            <person name="Tamamura S."/>
            <person name="Murakami T."/>
            <person name="Kiyama T."/>
            <person name="Inomata H."/>
            <person name="Amano Y."/>
            <person name="Miyakawa K."/>
            <person name="Tamaki H."/>
            <person name="Naganuma T."/>
            <person name="Kaneko K."/>
        </authorList>
    </citation>
    <scope>NUCLEOTIDE SEQUENCE [LARGE SCALE GENOMIC DNA]</scope>
    <source>
        <strain evidence="1 2">JS1</strain>
    </source>
</reference>
<dbReference type="Proteomes" id="UP000503820">
    <property type="component" value="Unassembled WGS sequence"/>
</dbReference>
<dbReference type="AlphaFoldDB" id="A0A7J0BTX2"/>
<accession>A0A7J0BTX2</accession>
<proteinExistence type="predicted"/>
<organism evidence="1 2">
    <name type="scientific">Desulfovibrio psychrotolerans</name>
    <dbReference type="NCBI Taxonomy" id="415242"/>
    <lineage>
        <taxon>Bacteria</taxon>
        <taxon>Pseudomonadati</taxon>
        <taxon>Thermodesulfobacteriota</taxon>
        <taxon>Desulfovibrionia</taxon>
        <taxon>Desulfovibrionales</taxon>
        <taxon>Desulfovibrionaceae</taxon>
        <taxon>Desulfovibrio</taxon>
    </lineage>
</organism>
<gene>
    <name evidence="1" type="ORF">DSM19430T_12960</name>
</gene>
<name>A0A7J0BTX2_9BACT</name>
<evidence type="ECO:0000313" key="2">
    <source>
        <dbReference type="Proteomes" id="UP000503820"/>
    </source>
</evidence>
<keyword evidence="2" id="KW-1185">Reference proteome</keyword>
<comment type="caution">
    <text evidence="1">The sequence shown here is derived from an EMBL/GenBank/DDBJ whole genome shotgun (WGS) entry which is preliminary data.</text>
</comment>
<evidence type="ECO:0000313" key="1">
    <source>
        <dbReference type="EMBL" id="GFM36612.1"/>
    </source>
</evidence>
<protein>
    <submittedName>
        <fullName evidence="1">Uncharacterized protein</fullName>
    </submittedName>
</protein>
<sequence length="86" mass="8976">MVSVFSAISSVPFFMSAGDAAKAAGQERAISMSAEMPMRQSRRGQIRLPRRVPLGAAILSIKAISRVKVGSAGVAMRGLLVSTADV</sequence>
<dbReference type="EMBL" id="BLVP01000007">
    <property type="protein sequence ID" value="GFM36612.1"/>
    <property type="molecule type" value="Genomic_DNA"/>
</dbReference>